<feature type="binding site" evidence="10">
    <location>
        <begin position="116"/>
        <end position="119"/>
    </location>
    <ligand>
        <name>GTP</name>
        <dbReference type="ChEBI" id="CHEBI:37565"/>
    </ligand>
</feature>
<dbReference type="InterPro" id="IPR012340">
    <property type="entry name" value="NA-bd_OB-fold"/>
</dbReference>
<dbReference type="EC" id="3.6.1.-" evidence="10"/>
<evidence type="ECO:0000256" key="4">
    <source>
        <dbReference type="ARBA" id="ARBA00022730"/>
    </source>
</evidence>
<dbReference type="EMBL" id="FUYN01000001">
    <property type="protein sequence ID" value="SKB28048.1"/>
    <property type="molecule type" value="Genomic_DNA"/>
</dbReference>
<reference evidence="14" key="1">
    <citation type="submission" date="2017-02" db="EMBL/GenBank/DDBJ databases">
        <authorList>
            <person name="Varghese N."/>
            <person name="Submissions S."/>
        </authorList>
    </citation>
    <scope>NUCLEOTIDE SEQUENCE [LARGE SCALE GENOMIC DNA]</scope>
    <source>
        <strain evidence="14">ATCC 35199</strain>
    </source>
</reference>
<keyword evidence="2 10" id="KW-0690">Ribosome biogenesis</keyword>
<dbReference type="Gene3D" id="3.40.50.300">
    <property type="entry name" value="P-loop containing nucleotide triphosphate hydrolases"/>
    <property type="match status" value="1"/>
</dbReference>
<comment type="subcellular location">
    <subcellularLocation>
        <location evidence="10">Cytoplasm</location>
    </subcellularLocation>
</comment>
<feature type="binding site" evidence="10">
    <location>
        <position position="263"/>
    </location>
    <ligand>
        <name>Zn(2+)</name>
        <dbReference type="ChEBI" id="CHEBI:29105"/>
    </ligand>
</feature>
<comment type="subunit">
    <text evidence="10">Monomer. Associates with 30S ribosomal subunit, binds 16S rRNA.</text>
</comment>
<keyword evidence="1 10" id="KW-0963">Cytoplasm</keyword>
<dbReference type="SUPFAM" id="SSF50249">
    <property type="entry name" value="Nucleic acid-binding proteins"/>
    <property type="match status" value="1"/>
</dbReference>
<dbReference type="OrthoDB" id="9809485at2"/>
<dbReference type="PROSITE" id="PS50936">
    <property type="entry name" value="ENGC_GTPASE"/>
    <property type="match status" value="1"/>
</dbReference>
<comment type="function">
    <text evidence="10">One of several proteins that assist in the late maturation steps of the functional core of the 30S ribosomal subunit. Helps release RbfA from mature subunits. May play a role in the assembly of ribosomal proteins into the subunit. Circularly permuted GTPase that catalyzes slow GTP hydrolysis, GTPase activity is stimulated by the 30S ribosomal subunit.</text>
</comment>
<dbReference type="GO" id="GO:0042274">
    <property type="term" value="P:ribosomal small subunit biogenesis"/>
    <property type="evidence" value="ECO:0007669"/>
    <property type="project" value="UniProtKB-UniRule"/>
</dbReference>
<feature type="domain" description="CP-type G" evidence="12">
    <location>
        <begin position="67"/>
        <end position="225"/>
    </location>
</feature>
<dbReference type="SUPFAM" id="SSF52540">
    <property type="entry name" value="P-loop containing nucleoside triphosphate hydrolases"/>
    <property type="match status" value="1"/>
</dbReference>
<dbReference type="GO" id="GO:0019843">
    <property type="term" value="F:rRNA binding"/>
    <property type="evidence" value="ECO:0007669"/>
    <property type="project" value="UniProtKB-KW"/>
</dbReference>
<evidence type="ECO:0000256" key="8">
    <source>
        <dbReference type="ARBA" id="ARBA00022884"/>
    </source>
</evidence>
<evidence type="ECO:0000256" key="6">
    <source>
        <dbReference type="ARBA" id="ARBA00022801"/>
    </source>
</evidence>
<dbReference type="RefSeq" id="WP_079588543.1">
    <property type="nucleotide sequence ID" value="NZ_FUYN01000001.1"/>
</dbReference>
<dbReference type="PANTHER" id="PTHR32120:SF11">
    <property type="entry name" value="SMALL RIBOSOMAL SUBUNIT BIOGENESIS GTPASE RSGA 1, MITOCHONDRIAL-RELATED"/>
    <property type="match status" value="1"/>
</dbReference>
<protein>
    <recommendedName>
        <fullName evidence="10">Small ribosomal subunit biogenesis GTPase RsgA</fullName>
        <ecNumber evidence="10">3.6.1.-</ecNumber>
    </recommendedName>
</protein>
<dbReference type="GO" id="GO:0046872">
    <property type="term" value="F:metal ion binding"/>
    <property type="evidence" value="ECO:0007669"/>
    <property type="project" value="UniProtKB-KW"/>
</dbReference>
<evidence type="ECO:0000313" key="14">
    <source>
        <dbReference type="Proteomes" id="UP000243406"/>
    </source>
</evidence>
<evidence type="ECO:0000259" key="11">
    <source>
        <dbReference type="PROSITE" id="PS50936"/>
    </source>
</evidence>
<sequence>METGRIIKGLSSFYYVKNYEDNEVYECRARGIFRKDSISPVIGDVVEMTVVDPVTKKGMIESVKERSSYLFRPPIANVTKALLIFAVKSPEPNLSLIDRFIVLAERERLDITICFNKVDLDTEGKYEDYVKIYERAGYKVISASVKHDLDFQKIKDEFKDNITVIAGPSGVGKSSLLNKIDPKLNLKTSQISEKLQRGRHTTRYAQLIELEENALVADTPGFSSLNLDLIDEVELKEYFVEFHEYDHECKFGFKCIHENEPGCKVKQAVLDKEIPNQRYESYLQLLKEIRSDKKRRY</sequence>
<dbReference type="HAMAP" id="MF_01820">
    <property type="entry name" value="GTPase_RsgA"/>
    <property type="match status" value="1"/>
</dbReference>
<dbReference type="GO" id="GO:0003924">
    <property type="term" value="F:GTPase activity"/>
    <property type="evidence" value="ECO:0007669"/>
    <property type="project" value="UniProtKB-UniRule"/>
</dbReference>
<dbReference type="AlphaFoldDB" id="A0A1T4ZZA1"/>
<dbReference type="InterPro" id="IPR004881">
    <property type="entry name" value="Ribosome_biogen_GTPase_RsgA"/>
</dbReference>
<feature type="domain" description="EngC GTPase" evidence="11">
    <location>
        <begin position="76"/>
        <end position="223"/>
    </location>
</feature>
<dbReference type="Pfam" id="PF03193">
    <property type="entry name" value="RsgA_GTPase"/>
    <property type="match status" value="1"/>
</dbReference>
<proteinExistence type="inferred from homology"/>
<dbReference type="Gene3D" id="1.10.40.50">
    <property type="entry name" value="Probable gtpase engc, domain 3"/>
    <property type="match status" value="1"/>
</dbReference>
<evidence type="ECO:0000256" key="3">
    <source>
        <dbReference type="ARBA" id="ARBA00022723"/>
    </source>
</evidence>
<dbReference type="Proteomes" id="UP000243406">
    <property type="component" value="Unassembled WGS sequence"/>
</dbReference>
<keyword evidence="9 10" id="KW-0342">GTP-binding</keyword>
<keyword evidence="8 10" id="KW-0694">RNA-binding</keyword>
<dbReference type="NCBIfam" id="TIGR00157">
    <property type="entry name" value="ribosome small subunit-dependent GTPase A"/>
    <property type="match status" value="1"/>
</dbReference>
<evidence type="ECO:0000256" key="2">
    <source>
        <dbReference type="ARBA" id="ARBA00022517"/>
    </source>
</evidence>
<evidence type="ECO:0000259" key="12">
    <source>
        <dbReference type="PROSITE" id="PS51721"/>
    </source>
</evidence>
<dbReference type="InterPro" id="IPR031944">
    <property type="entry name" value="RsgA_N"/>
</dbReference>
<evidence type="ECO:0000313" key="13">
    <source>
        <dbReference type="EMBL" id="SKB28048.1"/>
    </source>
</evidence>
<name>A0A1T4ZZA1_9FIRM</name>
<dbReference type="Pfam" id="PF16745">
    <property type="entry name" value="RsgA_N"/>
    <property type="match status" value="1"/>
</dbReference>
<dbReference type="Gene3D" id="2.40.50.140">
    <property type="entry name" value="Nucleic acid-binding proteins"/>
    <property type="match status" value="1"/>
</dbReference>
<organism evidence="13 14">
    <name type="scientific">Acetoanaerobium noterae</name>
    <dbReference type="NCBI Taxonomy" id="745369"/>
    <lineage>
        <taxon>Bacteria</taxon>
        <taxon>Bacillati</taxon>
        <taxon>Bacillota</taxon>
        <taxon>Clostridia</taxon>
        <taxon>Peptostreptococcales</taxon>
        <taxon>Filifactoraceae</taxon>
        <taxon>Acetoanaerobium</taxon>
    </lineage>
</organism>
<dbReference type="GO" id="GO:0005525">
    <property type="term" value="F:GTP binding"/>
    <property type="evidence" value="ECO:0007669"/>
    <property type="project" value="UniProtKB-UniRule"/>
</dbReference>
<evidence type="ECO:0000256" key="7">
    <source>
        <dbReference type="ARBA" id="ARBA00022833"/>
    </source>
</evidence>
<feature type="binding site" evidence="10">
    <location>
        <position position="255"/>
    </location>
    <ligand>
        <name>Zn(2+)</name>
        <dbReference type="ChEBI" id="CHEBI:29105"/>
    </ligand>
</feature>
<feature type="binding site" evidence="10">
    <location>
        <begin position="167"/>
        <end position="175"/>
    </location>
    <ligand>
        <name>GTP</name>
        <dbReference type="ChEBI" id="CHEBI:37565"/>
    </ligand>
</feature>
<dbReference type="InterPro" id="IPR030378">
    <property type="entry name" value="G_CP_dom"/>
</dbReference>
<keyword evidence="4 10" id="KW-0699">rRNA-binding</keyword>
<dbReference type="CDD" id="cd01854">
    <property type="entry name" value="YjeQ_EngC"/>
    <property type="match status" value="1"/>
</dbReference>
<dbReference type="GO" id="GO:0005737">
    <property type="term" value="C:cytoplasm"/>
    <property type="evidence" value="ECO:0007669"/>
    <property type="project" value="UniProtKB-SubCell"/>
</dbReference>
<dbReference type="PROSITE" id="PS51721">
    <property type="entry name" value="G_CP"/>
    <property type="match status" value="1"/>
</dbReference>
<feature type="binding site" evidence="10">
    <location>
        <position position="257"/>
    </location>
    <ligand>
        <name>Zn(2+)</name>
        <dbReference type="ChEBI" id="CHEBI:29105"/>
    </ligand>
</feature>
<dbReference type="InterPro" id="IPR027417">
    <property type="entry name" value="P-loop_NTPase"/>
</dbReference>
<comment type="cofactor">
    <cofactor evidence="10">
        <name>Zn(2+)</name>
        <dbReference type="ChEBI" id="CHEBI:29105"/>
    </cofactor>
    <text evidence="10">Binds 1 zinc ion per subunit.</text>
</comment>
<evidence type="ECO:0000256" key="5">
    <source>
        <dbReference type="ARBA" id="ARBA00022741"/>
    </source>
</evidence>
<evidence type="ECO:0000256" key="1">
    <source>
        <dbReference type="ARBA" id="ARBA00022490"/>
    </source>
</evidence>
<keyword evidence="7 10" id="KW-0862">Zinc</keyword>
<evidence type="ECO:0000256" key="10">
    <source>
        <dbReference type="HAMAP-Rule" id="MF_01820"/>
    </source>
</evidence>
<dbReference type="CDD" id="cd04466">
    <property type="entry name" value="S1_YloQ_GTPase"/>
    <property type="match status" value="1"/>
</dbReference>
<keyword evidence="14" id="KW-1185">Reference proteome</keyword>
<keyword evidence="6 10" id="KW-0378">Hydrolase</keyword>
<keyword evidence="5 10" id="KW-0547">Nucleotide-binding</keyword>
<dbReference type="PANTHER" id="PTHR32120">
    <property type="entry name" value="SMALL RIBOSOMAL SUBUNIT BIOGENESIS GTPASE RSGA"/>
    <property type="match status" value="1"/>
</dbReference>
<feature type="binding site" evidence="10">
    <location>
        <position position="249"/>
    </location>
    <ligand>
        <name>Zn(2+)</name>
        <dbReference type="ChEBI" id="CHEBI:29105"/>
    </ligand>
</feature>
<gene>
    <name evidence="10" type="primary">rsgA</name>
    <name evidence="13" type="ORF">SAMN02745120_0571</name>
</gene>
<keyword evidence="3 10" id="KW-0479">Metal-binding</keyword>
<comment type="similarity">
    <text evidence="10">Belongs to the TRAFAC class YlqF/YawG GTPase family. RsgA subfamily.</text>
</comment>
<accession>A0A1T4ZZA1</accession>
<evidence type="ECO:0000256" key="9">
    <source>
        <dbReference type="ARBA" id="ARBA00023134"/>
    </source>
</evidence>
<dbReference type="InterPro" id="IPR010914">
    <property type="entry name" value="RsgA_GTPase_dom"/>
</dbReference>